<dbReference type="InterPro" id="IPR042175">
    <property type="entry name" value="Cell/Rod_MreC_2"/>
</dbReference>
<dbReference type="GO" id="GO:0005886">
    <property type="term" value="C:plasma membrane"/>
    <property type="evidence" value="ECO:0007669"/>
    <property type="project" value="TreeGrafter"/>
</dbReference>
<dbReference type="Proteomes" id="UP000179266">
    <property type="component" value="Unassembled WGS sequence"/>
</dbReference>
<dbReference type="PANTHER" id="PTHR34138">
    <property type="entry name" value="CELL SHAPE-DETERMINING PROTEIN MREC"/>
    <property type="match status" value="1"/>
</dbReference>
<dbReference type="InterPro" id="IPR042177">
    <property type="entry name" value="Cell/Rod_1"/>
</dbReference>
<dbReference type="Pfam" id="PF04085">
    <property type="entry name" value="MreC"/>
    <property type="match status" value="1"/>
</dbReference>
<dbReference type="PIRSF" id="PIRSF038471">
    <property type="entry name" value="MreC"/>
    <property type="match status" value="1"/>
</dbReference>
<dbReference type="EMBL" id="MGDD01000055">
    <property type="protein sequence ID" value="OGL47858.1"/>
    <property type="molecule type" value="Genomic_DNA"/>
</dbReference>
<evidence type="ECO:0000256" key="3">
    <source>
        <dbReference type="ARBA" id="ARBA00022960"/>
    </source>
</evidence>
<comment type="caution">
    <text evidence="7">The sequence shown here is derived from an EMBL/GenBank/DDBJ whole genome shotgun (WGS) entry which is preliminary data.</text>
</comment>
<reference evidence="7 8" key="1">
    <citation type="journal article" date="2016" name="Nat. Commun.">
        <title>Thousands of microbial genomes shed light on interconnected biogeochemical processes in an aquifer system.</title>
        <authorList>
            <person name="Anantharaman K."/>
            <person name="Brown C.T."/>
            <person name="Hug L.A."/>
            <person name="Sharon I."/>
            <person name="Castelle C.J."/>
            <person name="Probst A.J."/>
            <person name="Thomas B.C."/>
            <person name="Singh A."/>
            <person name="Wilkins M.J."/>
            <person name="Karaoz U."/>
            <person name="Brodie E.L."/>
            <person name="Williams K.H."/>
            <person name="Hubbard S.S."/>
            <person name="Banfield J.F."/>
        </authorList>
    </citation>
    <scope>NUCLEOTIDE SEQUENCE [LARGE SCALE GENOMIC DNA]</scope>
</reference>
<dbReference type="PANTHER" id="PTHR34138:SF1">
    <property type="entry name" value="CELL SHAPE-DETERMINING PROTEIN MREC"/>
    <property type="match status" value="1"/>
</dbReference>
<comment type="similarity">
    <text evidence="1 5">Belongs to the MreC family.</text>
</comment>
<evidence type="ECO:0000259" key="6">
    <source>
        <dbReference type="Pfam" id="PF04085"/>
    </source>
</evidence>
<keyword evidence="3 5" id="KW-0133">Cell shape</keyword>
<organism evidence="7 8">
    <name type="scientific">Candidatus Schekmanbacteria bacterium RBG_13_48_7</name>
    <dbReference type="NCBI Taxonomy" id="1817878"/>
    <lineage>
        <taxon>Bacteria</taxon>
        <taxon>Candidatus Schekmaniibacteriota</taxon>
    </lineage>
</organism>
<dbReference type="GO" id="GO:0008360">
    <property type="term" value="P:regulation of cell shape"/>
    <property type="evidence" value="ECO:0007669"/>
    <property type="project" value="UniProtKB-KW"/>
</dbReference>
<evidence type="ECO:0000256" key="4">
    <source>
        <dbReference type="ARBA" id="ARBA00032089"/>
    </source>
</evidence>
<evidence type="ECO:0000256" key="1">
    <source>
        <dbReference type="ARBA" id="ARBA00009369"/>
    </source>
</evidence>
<dbReference type="InterPro" id="IPR007221">
    <property type="entry name" value="MreC"/>
</dbReference>
<evidence type="ECO:0000256" key="2">
    <source>
        <dbReference type="ARBA" id="ARBA00013855"/>
    </source>
</evidence>
<dbReference type="NCBIfam" id="TIGR00219">
    <property type="entry name" value="mreC"/>
    <property type="match status" value="1"/>
</dbReference>
<dbReference type="InterPro" id="IPR055342">
    <property type="entry name" value="MreC_beta-barrel_core"/>
</dbReference>
<feature type="domain" description="Rod shape-determining protein MreC beta-barrel core" evidence="6">
    <location>
        <begin position="125"/>
        <end position="270"/>
    </location>
</feature>
<dbReference type="Gene3D" id="2.40.10.340">
    <property type="entry name" value="Rod shape-determining protein MreC, domain 1"/>
    <property type="match status" value="1"/>
</dbReference>
<accession>A0A1F7S3K3</accession>
<evidence type="ECO:0000313" key="7">
    <source>
        <dbReference type="EMBL" id="OGL47858.1"/>
    </source>
</evidence>
<evidence type="ECO:0000313" key="8">
    <source>
        <dbReference type="Proteomes" id="UP000179266"/>
    </source>
</evidence>
<evidence type="ECO:0000256" key="5">
    <source>
        <dbReference type="PIRNR" id="PIRNR038471"/>
    </source>
</evidence>
<comment type="function">
    <text evidence="5">Involved in formation and maintenance of cell shape.</text>
</comment>
<gene>
    <name evidence="7" type="ORF">A2161_01975</name>
</gene>
<dbReference type="AlphaFoldDB" id="A0A1F7S3K3"/>
<dbReference type="Gene3D" id="2.40.10.350">
    <property type="entry name" value="Rod shape-determining protein MreC, domain 2"/>
    <property type="match status" value="1"/>
</dbReference>
<sequence length="288" mass="32459">MISFWNKYRPVLVLFFFLCVSLFIFTRSLRDQLQSKQNYLKMAISSAGYPLQKAFSSAMQVIVSGWRKYLFLNNLEQENETLRRQLAQTQFQLYQLKETQSEQFRMSKLLQIQPELEFETIQATVIGRDSLNWFHTMTLDKGSANGVKKGAAVLNLDGVVGQIIMTGPYTSTLLPIIHAESGVSGIIKISRVQGTVIGTGDGRIFFKYVDRKAILSAGDLIVTSGLDRIFPKGLPIGRIINVQKIPNGLFLEVQIESAVNFSRLEETLIMISPLSDEKTEFSNNGDMK</sequence>
<name>A0A1F7S3K3_9BACT</name>
<protein>
    <recommendedName>
        <fullName evidence="2 5">Cell shape-determining protein MreC</fullName>
    </recommendedName>
    <alternativeName>
        <fullName evidence="4 5">Cell shape protein MreC</fullName>
    </alternativeName>
</protein>
<proteinExistence type="inferred from homology"/>